<dbReference type="AlphaFoldDB" id="A2SMV3"/>
<dbReference type="eggNOG" id="ENOG5033IP0">
    <property type="taxonomic scope" value="Bacteria"/>
</dbReference>
<feature type="region of interest" description="Disordered" evidence="1">
    <location>
        <begin position="187"/>
        <end position="208"/>
    </location>
</feature>
<protein>
    <submittedName>
        <fullName evidence="2">Uncharacterized protein</fullName>
    </submittedName>
</protein>
<organism evidence="2 3">
    <name type="scientific">Methylibium petroleiphilum (strain ATCC BAA-1232 / LMG 22953 / PM1)</name>
    <dbReference type="NCBI Taxonomy" id="420662"/>
    <lineage>
        <taxon>Bacteria</taxon>
        <taxon>Pseudomonadati</taxon>
        <taxon>Pseudomonadota</taxon>
        <taxon>Betaproteobacteria</taxon>
        <taxon>Burkholderiales</taxon>
        <taxon>Sphaerotilaceae</taxon>
        <taxon>Methylibium</taxon>
    </lineage>
</organism>
<dbReference type="HOGENOM" id="CLU_1342239_0_0_4"/>
<keyword evidence="2" id="KW-0614">Plasmid</keyword>
<evidence type="ECO:0000313" key="2">
    <source>
        <dbReference type="EMBL" id="ABM96892.1"/>
    </source>
</evidence>
<dbReference type="KEGG" id="mpt:Mpe_B0113"/>
<geneLocation type="plasmid" evidence="2 3">
    <name>RPME01</name>
</geneLocation>
<evidence type="ECO:0000256" key="1">
    <source>
        <dbReference type="SAM" id="MobiDB-lite"/>
    </source>
</evidence>
<dbReference type="RefSeq" id="WP_011831507.1">
    <property type="nucleotide sequence ID" value="NC_008826.1"/>
</dbReference>
<name>A2SMV3_METPP</name>
<evidence type="ECO:0000313" key="3">
    <source>
        <dbReference type="Proteomes" id="UP000000366"/>
    </source>
</evidence>
<reference evidence="2 3" key="1">
    <citation type="journal article" date="2007" name="J. Bacteriol.">
        <title>Whole-genome analysis of the methyl tert-butyl ether-degrading beta-proteobacterium Methylibium petroleiphilum PM1.</title>
        <authorList>
            <person name="Kane S.R."/>
            <person name="Chakicherla A.Y."/>
            <person name="Chain P.S.G."/>
            <person name="Schmidt R."/>
            <person name="Shin M.W."/>
            <person name="Legler T.C."/>
            <person name="Scow K.M."/>
            <person name="Larimer F.W."/>
            <person name="Lucas S.M."/>
            <person name="Richardson P.M."/>
            <person name="Hristova K.R."/>
        </authorList>
    </citation>
    <scope>NUCLEOTIDE SEQUENCE [LARGE SCALE GENOMIC DNA]</scope>
    <source>
        <strain evidence="3">ATCC BAA-1232 / LMG 22953 / PM1</strain>
        <plasmid evidence="2 3">RPME01</plasmid>
    </source>
</reference>
<accession>A2SMV3</accession>
<proteinExistence type="predicted"/>
<gene>
    <name evidence="2" type="ordered locus">Mpe_B0113</name>
</gene>
<dbReference type="EMBL" id="CP000556">
    <property type="protein sequence ID" value="ABM96892.1"/>
    <property type="molecule type" value="Genomic_DNA"/>
</dbReference>
<keyword evidence="3" id="KW-1185">Reference proteome</keyword>
<sequence>MTKPARAPATATLVAKAKRAAKSIARSTGMSHTEALERAAADAGYSSWHELQRAHAAAAPAPELLVDPKLPRRFDQTPNEERSKAHLDAWWDRPFALRRPDGQYDVRCLDGGAWDRSTWYGLAPDLEAAKELAVKKLAAWRGFREAPVVSMTEGGEDLVVRMPQRPDQPMEILYRAKDHADAGRWLREHREAQQAAGSGVESEKSTVG</sequence>
<dbReference type="Proteomes" id="UP000000366">
    <property type="component" value="Plasmid RPME01"/>
</dbReference>